<evidence type="ECO:0000313" key="1">
    <source>
        <dbReference type="EMBL" id="CAB4172748.1"/>
    </source>
</evidence>
<feature type="non-terminal residue" evidence="1">
    <location>
        <position position="1"/>
    </location>
</feature>
<accession>A0A6J5PUK2</accession>
<dbReference type="EMBL" id="LR796895">
    <property type="protein sequence ID" value="CAB4172748.1"/>
    <property type="molecule type" value="Genomic_DNA"/>
</dbReference>
<gene>
    <name evidence="1" type="ORF">UFOVP947_1</name>
</gene>
<organism evidence="1">
    <name type="scientific">uncultured Caudovirales phage</name>
    <dbReference type="NCBI Taxonomy" id="2100421"/>
    <lineage>
        <taxon>Viruses</taxon>
        <taxon>Duplodnaviria</taxon>
        <taxon>Heunggongvirae</taxon>
        <taxon>Uroviricota</taxon>
        <taxon>Caudoviricetes</taxon>
        <taxon>Peduoviridae</taxon>
        <taxon>Maltschvirus</taxon>
        <taxon>Maltschvirus maltsch</taxon>
    </lineage>
</organism>
<reference evidence="1" key="1">
    <citation type="submission" date="2020-05" db="EMBL/GenBank/DDBJ databases">
        <authorList>
            <person name="Chiriac C."/>
            <person name="Salcher M."/>
            <person name="Ghai R."/>
            <person name="Kavagutti S V."/>
        </authorList>
    </citation>
    <scope>NUCLEOTIDE SEQUENCE</scope>
</reference>
<name>A0A6J5PUK2_9CAUD</name>
<proteinExistence type="predicted"/>
<sequence length="127" mass="14551">DPIVLTGSTCNIHIQQGQHSYTIYDQVSSTNLDPLLSNSVVETGLAWMEANELCFSEYEDEKKNAEATVYKLDDELCYVSYLTDNEDAQAVVYYNPDLVCYSLKWNDANVQWQYADFNWENSNPVVN</sequence>
<protein>
    <submittedName>
        <fullName evidence="1">Uncharacterized protein</fullName>
    </submittedName>
</protein>